<comment type="caution">
    <text evidence="1">The sequence shown here is derived from an EMBL/GenBank/DDBJ whole genome shotgun (WGS) entry which is preliminary data.</text>
</comment>
<keyword evidence="2" id="KW-1185">Reference proteome</keyword>
<accession>A0ABS9SUA5</accession>
<dbReference type="Proteomes" id="UP001166784">
    <property type="component" value="Unassembled WGS sequence"/>
</dbReference>
<dbReference type="EMBL" id="JAKWJU010000002">
    <property type="protein sequence ID" value="MCH6159869.1"/>
    <property type="molecule type" value="Genomic_DNA"/>
</dbReference>
<proteinExistence type="predicted"/>
<gene>
    <name evidence="1" type="ORF">MMA15_05380</name>
</gene>
<sequence>MRRAIWRAVAWTGAAVVVGVLAWSQLPAHYRTGAPEVDPQLRRAIQPVVHDALLDSLRKEPHGYQQTRRSELKPRWFCVERIIEIRHQRGELRAGVQSDCEEFARSGDHLLAGTGEVVPWIFRIKKDSDGYRVLGKETGPDGAGSGEWIDREFSEAGAAELDDGPGWTGDAEIEAVARRHFDLPADAKVVGG</sequence>
<organism evidence="1 2">
    <name type="scientific">Streptomyces marispadix</name>
    <dbReference type="NCBI Taxonomy" id="2922868"/>
    <lineage>
        <taxon>Bacteria</taxon>
        <taxon>Bacillati</taxon>
        <taxon>Actinomycetota</taxon>
        <taxon>Actinomycetes</taxon>
        <taxon>Kitasatosporales</taxon>
        <taxon>Streptomycetaceae</taxon>
        <taxon>Streptomyces</taxon>
    </lineage>
</organism>
<dbReference type="RefSeq" id="WP_241057845.1">
    <property type="nucleotide sequence ID" value="NZ_JAKWJU010000002.1"/>
</dbReference>
<reference evidence="1" key="2">
    <citation type="journal article" date="2023" name="Int. J. Syst. Evol. Microbiol.">
        <title>Streptomyces marispadix sp. nov., isolated from marine beach sediment of the Northern Coast of Portugal.</title>
        <authorList>
            <person name="dos Santos J.D.N."/>
            <person name="Vitorino I.R."/>
            <person name="Kallscheuer N."/>
            <person name="Srivastava A."/>
            <person name="Krautwurst S."/>
            <person name="Marz M."/>
            <person name="Jogler C."/>
            <person name="Lobo Da Cunha A."/>
            <person name="Catita J."/>
            <person name="Goncalves H."/>
            <person name="Gonzalez I."/>
            <person name="Reyes F."/>
            <person name="Lage O.M."/>
        </authorList>
    </citation>
    <scope>NUCLEOTIDE SEQUENCE</scope>
    <source>
        <strain evidence="1">M600PL45_2</strain>
    </source>
</reference>
<reference evidence="1" key="1">
    <citation type="submission" date="2022-03" db="EMBL/GenBank/DDBJ databases">
        <authorList>
            <person name="Santos J.D.N."/>
            <person name="Kallscheuer N."/>
            <person name="Jogler C."/>
            <person name="Lage O.M."/>
        </authorList>
    </citation>
    <scope>NUCLEOTIDE SEQUENCE</scope>
    <source>
        <strain evidence="1">M600PL45_2</strain>
    </source>
</reference>
<protein>
    <recommendedName>
        <fullName evidence="3">Secreted protein</fullName>
    </recommendedName>
</protein>
<evidence type="ECO:0000313" key="1">
    <source>
        <dbReference type="EMBL" id="MCH6159869.1"/>
    </source>
</evidence>
<name>A0ABS9SUA5_9ACTN</name>
<evidence type="ECO:0008006" key="3">
    <source>
        <dbReference type="Google" id="ProtNLM"/>
    </source>
</evidence>
<evidence type="ECO:0000313" key="2">
    <source>
        <dbReference type="Proteomes" id="UP001166784"/>
    </source>
</evidence>